<reference evidence="4 5" key="1">
    <citation type="journal article" date="2015" name="Nature">
        <title>rRNA introns, odd ribosomes, and small enigmatic genomes across a large radiation of phyla.</title>
        <authorList>
            <person name="Brown C.T."/>
            <person name="Hug L.A."/>
            <person name="Thomas B.C."/>
            <person name="Sharon I."/>
            <person name="Castelle C.J."/>
            <person name="Singh A."/>
            <person name="Wilkins M.J."/>
            <person name="Williams K.H."/>
            <person name="Banfield J.F."/>
        </authorList>
    </citation>
    <scope>NUCLEOTIDE SEQUENCE [LARGE SCALE GENOMIC DNA]</scope>
</reference>
<dbReference type="Gene3D" id="3.30.428.10">
    <property type="entry name" value="HIT-like"/>
    <property type="match status" value="1"/>
</dbReference>
<organism evidence="4 5">
    <name type="scientific">Candidatus Woesebacteria bacterium GW2011_GWD1_38_10</name>
    <dbReference type="NCBI Taxonomy" id="1618592"/>
    <lineage>
        <taxon>Bacteria</taxon>
        <taxon>Candidatus Woeseibacteriota</taxon>
    </lineage>
</organism>
<dbReference type="InterPro" id="IPR011146">
    <property type="entry name" value="HIT-like"/>
</dbReference>
<dbReference type="GO" id="GO:0003824">
    <property type="term" value="F:catalytic activity"/>
    <property type="evidence" value="ECO:0007669"/>
    <property type="project" value="InterPro"/>
</dbReference>
<dbReference type="InterPro" id="IPR036265">
    <property type="entry name" value="HIT-like_sf"/>
</dbReference>
<accession>A0A0G0IF42</accession>
<gene>
    <name evidence="4" type="ORF">US67_C0013G0010</name>
</gene>
<evidence type="ECO:0000259" key="3">
    <source>
        <dbReference type="PROSITE" id="PS51084"/>
    </source>
</evidence>
<dbReference type="SUPFAM" id="SSF54197">
    <property type="entry name" value="HIT-like"/>
    <property type="match status" value="1"/>
</dbReference>
<dbReference type="EMBL" id="LBTW01000013">
    <property type="protein sequence ID" value="KKQ49595.1"/>
    <property type="molecule type" value="Genomic_DNA"/>
</dbReference>
<feature type="active site" description="Tele-AMP-histidine intermediate" evidence="1">
    <location>
        <position position="91"/>
    </location>
</feature>
<comment type="caution">
    <text evidence="2">Lacks conserved residue(s) required for the propagation of feature annotation.</text>
</comment>
<dbReference type="Proteomes" id="UP000034366">
    <property type="component" value="Unassembled WGS sequence"/>
</dbReference>
<comment type="caution">
    <text evidence="4">The sequence shown here is derived from an EMBL/GenBank/DDBJ whole genome shotgun (WGS) entry which is preliminary data.</text>
</comment>
<dbReference type="Pfam" id="PF11969">
    <property type="entry name" value="DcpS_C"/>
    <property type="match status" value="1"/>
</dbReference>
<name>A0A0G0IF42_9BACT</name>
<evidence type="ECO:0000313" key="4">
    <source>
        <dbReference type="EMBL" id="KKQ49595.1"/>
    </source>
</evidence>
<dbReference type="AlphaFoldDB" id="A0A0G0IF42"/>
<dbReference type="InterPro" id="IPR001310">
    <property type="entry name" value="Histidine_triad_HIT"/>
</dbReference>
<dbReference type="PANTHER" id="PTHR23089">
    <property type="entry name" value="HISTIDINE TRIAD HIT PROTEIN"/>
    <property type="match status" value="1"/>
</dbReference>
<feature type="domain" description="HIT" evidence="3">
    <location>
        <begin position="1"/>
        <end position="102"/>
    </location>
</feature>
<dbReference type="PROSITE" id="PS51084">
    <property type="entry name" value="HIT_2"/>
    <property type="match status" value="1"/>
</dbReference>
<evidence type="ECO:0000256" key="1">
    <source>
        <dbReference type="PIRSR" id="PIRSR601310-1"/>
    </source>
</evidence>
<evidence type="ECO:0000313" key="5">
    <source>
        <dbReference type="Proteomes" id="UP000034366"/>
    </source>
</evidence>
<dbReference type="PRINTS" id="PR00332">
    <property type="entry name" value="HISTRIAD"/>
</dbReference>
<sequence>MFCRIVKGDEQANVEKETDRVIVVQDARPIAPIHLLIIPKQHIKDIRDAEPYLWDDVRKVVNDISKERKLTGFRITTNAGDAAMMPHMVIHMLAGITSDRSI</sequence>
<protein>
    <submittedName>
        <fullName evidence="4">Histidine triad (HIT) protein</fullName>
    </submittedName>
</protein>
<proteinExistence type="predicted"/>
<evidence type="ECO:0000256" key="2">
    <source>
        <dbReference type="PROSITE-ProRule" id="PRU00464"/>
    </source>
</evidence>